<organism evidence="2 3">
    <name type="scientific">Arthrobotrys musiformis</name>
    <dbReference type="NCBI Taxonomy" id="47236"/>
    <lineage>
        <taxon>Eukaryota</taxon>
        <taxon>Fungi</taxon>
        <taxon>Dikarya</taxon>
        <taxon>Ascomycota</taxon>
        <taxon>Pezizomycotina</taxon>
        <taxon>Orbiliomycetes</taxon>
        <taxon>Orbiliales</taxon>
        <taxon>Orbiliaceae</taxon>
        <taxon>Arthrobotrys</taxon>
    </lineage>
</organism>
<feature type="region of interest" description="Disordered" evidence="1">
    <location>
        <begin position="11"/>
        <end position="35"/>
    </location>
</feature>
<sequence length="121" mass="13585">MGIARFFTFKRRKHPDTTIPPEVAAEHARDENKTKFSTNIEQNINFESLVLNMMREKDRVSRSRGSGAPSSSWTNERPQTTSSVVGSYQQDDDGYDSRSFGDYSSRGIGLSAEVCRSLNDA</sequence>
<dbReference type="EMBL" id="JAVHJL010000013">
    <property type="protein sequence ID" value="KAK6495141.1"/>
    <property type="molecule type" value="Genomic_DNA"/>
</dbReference>
<feature type="region of interest" description="Disordered" evidence="1">
    <location>
        <begin position="57"/>
        <end position="106"/>
    </location>
</feature>
<dbReference type="Proteomes" id="UP001370758">
    <property type="component" value="Unassembled WGS sequence"/>
</dbReference>
<comment type="caution">
    <text evidence="2">The sequence shown here is derived from an EMBL/GenBank/DDBJ whole genome shotgun (WGS) entry which is preliminary data.</text>
</comment>
<evidence type="ECO:0000313" key="2">
    <source>
        <dbReference type="EMBL" id="KAK6495141.1"/>
    </source>
</evidence>
<evidence type="ECO:0000256" key="1">
    <source>
        <dbReference type="SAM" id="MobiDB-lite"/>
    </source>
</evidence>
<reference evidence="2 3" key="1">
    <citation type="submission" date="2023-08" db="EMBL/GenBank/DDBJ databases">
        <authorList>
            <person name="Palmer J.M."/>
        </authorList>
    </citation>
    <scope>NUCLEOTIDE SEQUENCE [LARGE SCALE GENOMIC DNA]</scope>
    <source>
        <strain evidence="2 3">TWF481</strain>
    </source>
</reference>
<evidence type="ECO:0000313" key="3">
    <source>
        <dbReference type="Proteomes" id="UP001370758"/>
    </source>
</evidence>
<accession>A0AAV9VS18</accession>
<gene>
    <name evidence="2" type="ORF">TWF481_003169</name>
</gene>
<name>A0AAV9VS18_9PEZI</name>
<feature type="compositionally biased region" description="Polar residues" evidence="1">
    <location>
        <begin position="73"/>
        <end position="89"/>
    </location>
</feature>
<protein>
    <submittedName>
        <fullName evidence="2">Uncharacterized protein</fullName>
    </submittedName>
</protein>
<proteinExistence type="predicted"/>
<feature type="compositionally biased region" description="Low complexity" evidence="1">
    <location>
        <begin position="63"/>
        <end position="72"/>
    </location>
</feature>
<feature type="compositionally biased region" description="Basic and acidic residues" evidence="1">
    <location>
        <begin position="24"/>
        <end position="34"/>
    </location>
</feature>
<keyword evidence="3" id="KW-1185">Reference proteome</keyword>
<dbReference type="AlphaFoldDB" id="A0AAV9VS18"/>